<dbReference type="GO" id="GO:0016491">
    <property type="term" value="F:oxidoreductase activity"/>
    <property type="evidence" value="ECO:0007669"/>
    <property type="project" value="UniProtKB-KW"/>
</dbReference>
<evidence type="ECO:0000259" key="3">
    <source>
        <dbReference type="Pfam" id="PF00107"/>
    </source>
</evidence>
<feature type="domain" description="Alcohol dehydrogenase-like N-terminal" evidence="4">
    <location>
        <begin position="27"/>
        <end position="134"/>
    </location>
</feature>
<dbReference type="PANTHER" id="PTHR43401">
    <property type="entry name" value="L-THREONINE 3-DEHYDROGENASE"/>
    <property type="match status" value="1"/>
</dbReference>
<comment type="cofactor">
    <cofactor evidence="1">
        <name>Zn(2+)</name>
        <dbReference type="ChEBI" id="CHEBI:29105"/>
    </cofactor>
</comment>
<keyword evidence="6" id="KW-1185">Reference proteome</keyword>
<accession>A0A1G6V1E1</accession>
<sequence>MNTMNAARWTATDEVEVARVPRPAVPEGWALVKIAYNGICGTDLSIFHGKHPRAEHGLIPGHEMSGWIEEPGESGLAVGSLVVVEPLISCGECLSCRGGNAHVCSRLGLYGIDAPGAMADLVALPPHVLHAVPDSVDPRTAALAEPLAVAVHAVARSGMEAGDTVAVFGAGPIGVLVALVARHEGAAQVVITEPSPWRRAVAGSLGLTVVPEGSTMTSVVADLTGGEGADTTFDSAAHPSVAAEVTAATRVLGRIVVVGVYKQPTPIDLQAICFKEQSMVGVRVYTTADMTRAIELMASGALGLEHFPTKAFSLEDSAAAFEAATTGQDCLKVLVTPLAGMADDAGEVAP</sequence>
<dbReference type="STRING" id="1814289.SAMN05216410_3381"/>
<organism evidence="5 6">
    <name type="scientific">Sanguibacter gelidistatuariae</name>
    <dbReference type="NCBI Taxonomy" id="1814289"/>
    <lineage>
        <taxon>Bacteria</taxon>
        <taxon>Bacillati</taxon>
        <taxon>Actinomycetota</taxon>
        <taxon>Actinomycetes</taxon>
        <taxon>Micrococcales</taxon>
        <taxon>Sanguibacteraceae</taxon>
        <taxon>Sanguibacter</taxon>
    </lineage>
</organism>
<proteinExistence type="predicted"/>
<dbReference type="EMBL" id="FMYH01000007">
    <property type="protein sequence ID" value="SDD47449.1"/>
    <property type="molecule type" value="Genomic_DNA"/>
</dbReference>
<reference evidence="5 6" key="1">
    <citation type="submission" date="2016-09" db="EMBL/GenBank/DDBJ databases">
        <authorList>
            <person name="Capua I."/>
            <person name="De Benedictis P."/>
            <person name="Joannis T."/>
            <person name="Lombin L.H."/>
            <person name="Cattoli G."/>
        </authorList>
    </citation>
    <scope>NUCLEOTIDE SEQUENCE [LARGE SCALE GENOMIC DNA]</scope>
    <source>
        <strain evidence="5 6">ISLP-3</strain>
    </source>
</reference>
<evidence type="ECO:0000259" key="4">
    <source>
        <dbReference type="Pfam" id="PF08240"/>
    </source>
</evidence>
<evidence type="ECO:0000313" key="5">
    <source>
        <dbReference type="EMBL" id="SDD47449.1"/>
    </source>
</evidence>
<protein>
    <submittedName>
        <fullName evidence="5">2-desacetyl-2-hydroxyethyl bacteriochlorophyllide A dehydrogenase</fullName>
    </submittedName>
</protein>
<feature type="domain" description="Alcohol dehydrogenase-like C-terminal" evidence="3">
    <location>
        <begin position="172"/>
        <end position="298"/>
    </location>
</feature>
<dbReference type="PANTHER" id="PTHR43401:SF2">
    <property type="entry name" value="L-THREONINE 3-DEHYDROGENASE"/>
    <property type="match status" value="1"/>
</dbReference>
<evidence type="ECO:0000313" key="6">
    <source>
        <dbReference type="Proteomes" id="UP000199039"/>
    </source>
</evidence>
<dbReference type="InterPro" id="IPR050129">
    <property type="entry name" value="Zn_alcohol_dh"/>
</dbReference>
<dbReference type="RefSeq" id="WP_093185477.1">
    <property type="nucleotide sequence ID" value="NZ_FMYH01000007.1"/>
</dbReference>
<dbReference type="InterPro" id="IPR013154">
    <property type="entry name" value="ADH-like_N"/>
</dbReference>
<dbReference type="AlphaFoldDB" id="A0A1G6V1E1"/>
<dbReference type="OrthoDB" id="9797931at2"/>
<dbReference type="InterPro" id="IPR013149">
    <property type="entry name" value="ADH-like_C"/>
</dbReference>
<dbReference type="SUPFAM" id="SSF51735">
    <property type="entry name" value="NAD(P)-binding Rossmann-fold domains"/>
    <property type="match status" value="1"/>
</dbReference>
<evidence type="ECO:0000256" key="2">
    <source>
        <dbReference type="ARBA" id="ARBA00023002"/>
    </source>
</evidence>
<evidence type="ECO:0000256" key="1">
    <source>
        <dbReference type="ARBA" id="ARBA00001947"/>
    </source>
</evidence>
<keyword evidence="2" id="KW-0560">Oxidoreductase</keyword>
<dbReference type="Pfam" id="PF00107">
    <property type="entry name" value="ADH_zinc_N"/>
    <property type="match status" value="1"/>
</dbReference>
<dbReference type="InterPro" id="IPR036291">
    <property type="entry name" value="NAD(P)-bd_dom_sf"/>
</dbReference>
<name>A0A1G6V1E1_9MICO</name>
<dbReference type="Proteomes" id="UP000199039">
    <property type="component" value="Unassembled WGS sequence"/>
</dbReference>
<dbReference type="InterPro" id="IPR011032">
    <property type="entry name" value="GroES-like_sf"/>
</dbReference>
<dbReference type="SUPFAM" id="SSF50129">
    <property type="entry name" value="GroES-like"/>
    <property type="match status" value="1"/>
</dbReference>
<dbReference type="Pfam" id="PF08240">
    <property type="entry name" value="ADH_N"/>
    <property type="match status" value="1"/>
</dbReference>
<dbReference type="Gene3D" id="3.40.50.720">
    <property type="entry name" value="NAD(P)-binding Rossmann-like Domain"/>
    <property type="match status" value="1"/>
</dbReference>
<gene>
    <name evidence="5" type="ORF">SAMN05216410_3381</name>
</gene>
<dbReference type="Gene3D" id="3.90.180.10">
    <property type="entry name" value="Medium-chain alcohol dehydrogenases, catalytic domain"/>
    <property type="match status" value="1"/>
</dbReference>